<organism evidence="6 7">
    <name type="scientific">Evtepia gabavorous</name>
    <dbReference type="NCBI Taxonomy" id="2211183"/>
    <lineage>
        <taxon>Bacteria</taxon>
        <taxon>Bacillati</taxon>
        <taxon>Bacillota</taxon>
        <taxon>Clostridia</taxon>
        <taxon>Eubacteriales</taxon>
        <taxon>Evtepia</taxon>
    </lineage>
</organism>
<dbReference type="EMBL" id="QQRQ01000017">
    <property type="protein sequence ID" value="RFT06058.1"/>
    <property type="molecule type" value="Genomic_DNA"/>
</dbReference>
<dbReference type="Proteomes" id="UP000260649">
    <property type="component" value="Unassembled WGS sequence"/>
</dbReference>
<dbReference type="FunFam" id="1.10.10.60:FF:000141">
    <property type="entry name" value="TetR family transcriptional regulator"/>
    <property type="match status" value="1"/>
</dbReference>
<accession>A0A3E2B1Z0</accession>
<feature type="DNA-binding region" description="H-T-H motif" evidence="4">
    <location>
        <begin position="31"/>
        <end position="50"/>
    </location>
</feature>
<keyword evidence="3" id="KW-0804">Transcription</keyword>
<evidence type="ECO:0000313" key="6">
    <source>
        <dbReference type="EMBL" id="RFT06058.1"/>
    </source>
</evidence>
<dbReference type="Gene3D" id="1.10.357.10">
    <property type="entry name" value="Tetracycline Repressor, domain 2"/>
    <property type="match status" value="1"/>
</dbReference>
<dbReference type="PROSITE" id="PS01081">
    <property type="entry name" value="HTH_TETR_1"/>
    <property type="match status" value="1"/>
</dbReference>
<dbReference type="OrthoDB" id="9814200at2"/>
<dbReference type="RefSeq" id="WP_021920200.1">
    <property type="nucleotide sequence ID" value="NZ_CAKXKJ010000008.1"/>
</dbReference>
<comment type="caution">
    <text evidence="6">The sequence shown here is derived from an EMBL/GenBank/DDBJ whole genome shotgun (WGS) entry which is preliminary data.</text>
</comment>
<dbReference type="PANTHER" id="PTHR43479:SF11">
    <property type="entry name" value="ACREF_ENVCD OPERON REPRESSOR-RELATED"/>
    <property type="match status" value="1"/>
</dbReference>
<dbReference type="SUPFAM" id="SSF46689">
    <property type="entry name" value="Homeodomain-like"/>
    <property type="match status" value="1"/>
</dbReference>
<dbReference type="Pfam" id="PF00440">
    <property type="entry name" value="TetR_N"/>
    <property type="match status" value="1"/>
</dbReference>
<evidence type="ECO:0000256" key="3">
    <source>
        <dbReference type="ARBA" id="ARBA00023163"/>
    </source>
</evidence>
<evidence type="ECO:0000259" key="5">
    <source>
        <dbReference type="PROSITE" id="PS50977"/>
    </source>
</evidence>
<evidence type="ECO:0000313" key="7">
    <source>
        <dbReference type="Proteomes" id="UP000260649"/>
    </source>
</evidence>
<gene>
    <name evidence="6" type="ORF">DV520_09155</name>
</gene>
<proteinExistence type="predicted"/>
<dbReference type="AlphaFoldDB" id="A0A3E2B1Z0"/>
<feature type="domain" description="HTH tetR-type" evidence="5">
    <location>
        <begin position="8"/>
        <end position="68"/>
    </location>
</feature>
<dbReference type="GO" id="GO:0003677">
    <property type="term" value="F:DNA binding"/>
    <property type="evidence" value="ECO:0007669"/>
    <property type="project" value="UniProtKB-UniRule"/>
</dbReference>
<evidence type="ECO:0000256" key="1">
    <source>
        <dbReference type="ARBA" id="ARBA00023015"/>
    </source>
</evidence>
<keyword evidence="7" id="KW-1185">Reference proteome</keyword>
<name>A0A3E2B1Z0_9FIRM</name>
<protein>
    <submittedName>
        <fullName evidence="6">TetR/AcrR family transcriptional regulator</fullName>
    </submittedName>
</protein>
<dbReference type="InterPro" id="IPR001647">
    <property type="entry name" value="HTH_TetR"/>
</dbReference>
<evidence type="ECO:0000256" key="2">
    <source>
        <dbReference type="ARBA" id="ARBA00023125"/>
    </source>
</evidence>
<dbReference type="PANTHER" id="PTHR43479">
    <property type="entry name" value="ACREF/ENVCD OPERON REPRESSOR-RELATED"/>
    <property type="match status" value="1"/>
</dbReference>
<dbReference type="InterPro" id="IPR050624">
    <property type="entry name" value="HTH-type_Tx_Regulator"/>
</dbReference>
<reference evidence="6 7" key="1">
    <citation type="submission" date="2018-07" db="EMBL/GenBank/DDBJ databases">
        <title>GABA Modulating Bacteria of the Human Gut Microbiota.</title>
        <authorList>
            <person name="Strandwitz P."/>
            <person name="Kim K.H."/>
            <person name="Terekhova D."/>
            <person name="Liu J.K."/>
            <person name="Sharma A."/>
            <person name="Levering J."/>
            <person name="Mcdonald D."/>
            <person name="Dietrich D."/>
            <person name="Ramadhar T.R."/>
            <person name="Lekbua A."/>
            <person name="Mroue N."/>
            <person name="Liston C."/>
            <person name="Stewart E.J."/>
            <person name="Dubin M.J."/>
            <person name="Zengler K."/>
            <person name="Knight R."/>
            <person name="Gilbert J.A."/>
            <person name="Clardy J."/>
            <person name="Lewis K."/>
        </authorList>
    </citation>
    <scope>NUCLEOTIDE SEQUENCE [LARGE SCALE GENOMIC DNA]</scope>
    <source>
        <strain evidence="6 7">KLE1738</strain>
    </source>
</reference>
<keyword evidence="2 4" id="KW-0238">DNA-binding</keyword>
<sequence>MARNKHPEETVQRILTTASKLFLEKGYEKTSLQDIIRETGLSKGAIYHHFSSKEAIFETICNQIGQENEIRLSKIRDDAALTGEEKLRKIFRSAILHPNQKEAFHIMPYLLDHPRYLAMQMQEILHISVPEYIQPILEEGVADGSLQVSDIQAVGEAIMVLMGIWLQPISRPTTPEEMRARCVVFNQITQGCGLGTLLEEDLIDSFVADSRGI</sequence>
<dbReference type="GO" id="GO:0045892">
    <property type="term" value="P:negative regulation of DNA-templated transcription"/>
    <property type="evidence" value="ECO:0007669"/>
    <property type="project" value="UniProtKB-ARBA"/>
</dbReference>
<keyword evidence="1" id="KW-0805">Transcription regulation</keyword>
<dbReference type="GeneID" id="97995897"/>
<dbReference type="PRINTS" id="PR00455">
    <property type="entry name" value="HTHTETR"/>
</dbReference>
<dbReference type="InterPro" id="IPR023772">
    <property type="entry name" value="DNA-bd_HTH_TetR-type_CS"/>
</dbReference>
<dbReference type="InterPro" id="IPR009057">
    <property type="entry name" value="Homeodomain-like_sf"/>
</dbReference>
<dbReference type="PROSITE" id="PS50977">
    <property type="entry name" value="HTH_TETR_2"/>
    <property type="match status" value="1"/>
</dbReference>
<evidence type="ECO:0000256" key="4">
    <source>
        <dbReference type="PROSITE-ProRule" id="PRU00335"/>
    </source>
</evidence>